<dbReference type="NCBIfam" id="NF009520">
    <property type="entry name" value="PRK12881.1"/>
    <property type="match status" value="1"/>
</dbReference>
<gene>
    <name evidence="15" type="primary">ACO1</name>
</gene>
<dbReference type="GO" id="GO:0072350">
    <property type="term" value="P:tricarboxylic acid metabolic process"/>
    <property type="evidence" value="ECO:0007669"/>
    <property type="project" value="UniProtKB-ARBA"/>
</dbReference>
<dbReference type="InterPro" id="IPR001030">
    <property type="entry name" value="Acoase/IPM_deHydtase_lsu_aba"/>
</dbReference>
<proteinExistence type="inferred from homology"/>
<feature type="domain" description="Aconitase A/isopropylmalate dehydratase small subunit swivel" evidence="14">
    <location>
        <begin position="706"/>
        <end position="832"/>
    </location>
</feature>
<dbReference type="PROSITE" id="PS00450">
    <property type="entry name" value="ACONITASE_1"/>
    <property type="match status" value="1"/>
</dbReference>
<evidence type="ECO:0000256" key="5">
    <source>
        <dbReference type="ARBA" id="ARBA00022485"/>
    </source>
</evidence>
<reference evidence="15" key="3">
    <citation type="submission" date="2025-08" db="UniProtKB">
        <authorList>
            <consortium name="Ensembl"/>
        </authorList>
    </citation>
    <scope>IDENTIFICATION</scope>
</reference>
<dbReference type="Gene3D" id="6.10.190.10">
    <property type="match status" value="1"/>
</dbReference>
<keyword evidence="5 12" id="KW-0004">4Fe-4S</keyword>
<dbReference type="Pfam" id="PF00330">
    <property type="entry name" value="Aconitase"/>
    <property type="match status" value="1"/>
</dbReference>
<sequence>RGRWSAVMSNPFAHLVEPLDHNKPDRKFYNLLKLRDPRYDRLPFSIRMLLESAVRNCDGFLVKQSDVESILNWEQTQTQSVEVPFRPARVILQDFTGVPAVVDFAAMRDAVANLGGDPEKINPVSMTDEMPIYCSISLHDPVIQTLCPFMKQPIPKNQDLEFDRNKERFEFLKWGSKAFRNMRIIPPGSGIVHQVNLEYLARVVFDQEGFYYPDSLVGTDSHTTMINGLGVLGWGVGGIEAEAVMLGQPISMVLPEVIGYRLQGAPDKLITSTDIVLTVTKHLRQVGVVGKFVEFFGPGVAQLSIADRATIANMCPEYGATAAFFPVDHISVQYLEQTGRDAERLDYITRYLKAVAMFRDYSNTCQDPNFTQVHELDLSTVVPCCSGPKRPQDRVAVSDMKTDFEACLAAKQGFKGFQVAPERRNAEVSFRYSDQEYSLSHGSVVIAAITSCTNTSNPSVMLGAGLLAKKAIQAGLSVKPYIKTSLSPGSGVVTYYLKASGVMDYLFQLGFEVVGYGCMTCIGNSGPLPDPVVEAITQGDLVATGILSGNRNFEGRVHPNTRANYLASPPLVIAYAIAGTVRINFDTEPIGIKGKEVFLRDIWPTREEIQAVEREFVIPAMFKEVYEKIEKVNERWNDLTASSDKLYTWDPKSTYIKSPPFFSGLTKELQSPRSITDAYVLLNLGDSVTTDHISPAGNIARQSPAARYLTSKGLHPRDFNSYGSRRGNDAVMARGTFANIRLLNKLLNKQGSHTLHLPSNETLDVFDAAERYQEAGLPLIILAGKEYGSGSSRDWAAKGPFLLGIKAVLAESYERIHRSNLVGMGVIPLEYLAGDTADSLGLTGRERYTVVIPDTHTPRMVVDIKVGTARDGMILDRGATPD</sequence>
<dbReference type="GO" id="GO:0030350">
    <property type="term" value="F:iron-responsive element binding"/>
    <property type="evidence" value="ECO:0007669"/>
    <property type="project" value="UniProtKB-ARBA"/>
</dbReference>
<dbReference type="InterPro" id="IPR006249">
    <property type="entry name" value="Aconitase/IRP2"/>
</dbReference>
<dbReference type="FunFam" id="3.30.499.10:FF:000002">
    <property type="entry name" value="Aconitate hydratase"/>
    <property type="match status" value="1"/>
</dbReference>
<dbReference type="FunFam" id="3.20.19.10:FF:000001">
    <property type="entry name" value="Aconitate hydratase"/>
    <property type="match status" value="1"/>
</dbReference>
<organism evidence="15 16">
    <name type="scientific">Esox lucius</name>
    <name type="common">Northern pike</name>
    <dbReference type="NCBI Taxonomy" id="8010"/>
    <lineage>
        <taxon>Eukaryota</taxon>
        <taxon>Metazoa</taxon>
        <taxon>Chordata</taxon>
        <taxon>Craniata</taxon>
        <taxon>Vertebrata</taxon>
        <taxon>Euteleostomi</taxon>
        <taxon>Actinopterygii</taxon>
        <taxon>Neopterygii</taxon>
        <taxon>Teleostei</taxon>
        <taxon>Protacanthopterygii</taxon>
        <taxon>Esociformes</taxon>
        <taxon>Esocidae</taxon>
        <taxon>Esox</taxon>
    </lineage>
</organism>
<protein>
    <recommendedName>
        <fullName evidence="4">Cytoplasmic aconitate hydratase</fullName>
        <ecNumber evidence="3">4.2.1.3</ecNumber>
    </recommendedName>
    <alternativeName>
        <fullName evidence="11">Citrate hydro-lyase</fullName>
    </alternativeName>
</protein>
<dbReference type="Ensembl" id="ENSELUT00000051315.2">
    <property type="protein sequence ID" value="ENSELUP00000054141.2"/>
    <property type="gene ID" value="ENSELUG00000016812.3"/>
</dbReference>
<dbReference type="PANTHER" id="PTHR11670">
    <property type="entry name" value="ACONITASE/IRON-RESPONSIVE ELEMENT FAMILY MEMBER"/>
    <property type="match status" value="1"/>
</dbReference>
<evidence type="ECO:0000256" key="2">
    <source>
        <dbReference type="ARBA" id="ARBA00007185"/>
    </source>
</evidence>
<dbReference type="GO" id="GO:0051539">
    <property type="term" value="F:4 iron, 4 sulfur cluster binding"/>
    <property type="evidence" value="ECO:0007669"/>
    <property type="project" value="UniProtKB-KW"/>
</dbReference>
<dbReference type="CDD" id="cd01580">
    <property type="entry name" value="AcnA_IRP_Swivel"/>
    <property type="match status" value="1"/>
</dbReference>
<evidence type="ECO:0000256" key="10">
    <source>
        <dbReference type="ARBA" id="ARBA00023501"/>
    </source>
</evidence>
<feature type="domain" description="Aconitase/3-isopropylmalate dehydratase large subunit alpha/beta/alpha" evidence="13">
    <location>
        <begin position="73"/>
        <end position="579"/>
    </location>
</feature>
<dbReference type="GO" id="GO:0005737">
    <property type="term" value="C:cytoplasm"/>
    <property type="evidence" value="ECO:0007669"/>
    <property type="project" value="UniProtKB-SubCell"/>
</dbReference>
<keyword evidence="6" id="KW-0479">Metal-binding</keyword>
<dbReference type="InterPro" id="IPR015928">
    <property type="entry name" value="Aconitase/3IPM_dehydase_swvl"/>
</dbReference>
<evidence type="ECO:0000256" key="9">
    <source>
        <dbReference type="ARBA" id="ARBA00023239"/>
    </source>
</evidence>
<dbReference type="InterPro" id="IPR044137">
    <property type="entry name" value="AcnA_IRP_Swivel"/>
</dbReference>
<evidence type="ECO:0000256" key="7">
    <source>
        <dbReference type="ARBA" id="ARBA00023004"/>
    </source>
</evidence>
<keyword evidence="7 12" id="KW-0408">Iron</keyword>
<accession>A0A6Q2XLV7</accession>
<evidence type="ECO:0000256" key="3">
    <source>
        <dbReference type="ARBA" id="ARBA00012926"/>
    </source>
</evidence>
<evidence type="ECO:0000256" key="12">
    <source>
        <dbReference type="RuleBase" id="RU361275"/>
    </source>
</evidence>
<dbReference type="InterPro" id="IPR036008">
    <property type="entry name" value="Aconitase_4Fe-4S_dom"/>
</dbReference>
<dbReference type="PROSITE" id="PS01244">
    <property type="entry name" value="ACONITASE_2"/>
    <property type="match status" value="1"/>
</dbReference>
<dbReference type="FunFam" id="3.30.499.10:FF:000005">
    <property type="entry name" value="cytoplasmic aconitate hydratase"/>
    <property type="match status" value="1"/>
</dbReference>
<name>A0A6Q2XLV7_ESOLU</name>
<dbReference type="NCBIfam" id="NF006757">
    <property type="entry name" value="PRK09277.1"/>
    <property type="match status" value="1"/>
</dbReference>
<dbReference type="GeneTree" id="ENSGT00940000157772"/>
<dbReference type="InterPro" id="IPR015931">
    <property type="entry name" value="Acnase/IPM_dHydase_lsu_aba_1/3"/>
</dbReference>
<dbReference type="Bgee" id="ENSELUG00000016812">
    <property type="expression patterns" value="Expressed in liver and 15 other cell types or tissues"/>
</dbReference>
<dbReference type="EC" id="4.2.1.3" evidence="3"/>
<dbReference type="Gene3D" id="3.30.499.10">
    <property type="entry name" value="Aconitase, domain 3"/>
    <property type="match status" value="2"/>
</dbReference>
<evidence type="ECO:0000313" key="15">
    <source>
        <dbReference type="Ensembl" id="ENSELUP00000054141.2"/>
    </source>
</evidence>
<keyword evidence="9" id="KW-0456">Lyase</keyword>
<dbReference type="SUPFAM" id="SSF52016">
    <property type="entry name" value="LeuD/IlvD-like"/>
    <property type="match status" value="1"/>
</dbReference>
<reference evidence="16" key="1">
    <citation type="journal article" date="2014" name="PLoS ONE">
        <title>The genome and linkage map of the northern pike (Esox lucius): conserved synteny revealed between the salmonid sister group and the Neoteleostei.</title>
        <authorList>
            <person name="Rondeau E.B."/>
            <person name="Minkley D.R."/>
            <person name="Leong J.S."/>
            <person name="Messmer A.M."/>
            <person name="Jantzen J.R."/>
            <person name="von Schalburg K.R."/>
            <person name="Lemon C."/>
            <person name="Bird N.H."/>
            <person name="Koop B.F."/>
        </authorList>
    </citation>
    <scope>NUCLEOTIDE SEQUENCE</scope>
</reference>
<evidence type="ECO:0000259" key="13">
    <source>
        <dbReference type="Pfam" id="PF00330"/>
    </source>
</evidence>
<evidence type="ECO:0000259" key="14">
    <source>
        <dbReference type="Pfam" id="PF00694"/>
    </source>
</evidence>
<evidence type="ECO:0000256" key="4">
    <source>
        <dbReference type="ARBA" id="ARBA00020255"/>
    </source>
</evidence>
<evidence type="ECO:0000256" key="6">
    <source>
        <dbReference type="ARBA" id="ARBA00022723"/>
    </source>
</evidence>
<dbReference type="NCBIfam" id="TIGR01341">
    <property type="entry name" value="aconitase_1"/>
    <property type="match status" value="1"/>
</dbReference>
<dbReference type="InterPro" id="IPR000573">
    <property type="entry name" value="AconitaseA/IPMdHydase_ssu_swvl"/>
</dbReference>
<comment type="subcellular location">
    <subcellularLocation>
        <location evidence="12">Cytoplasm</location>
    </subcellularLocation>
</comment>
<dbReference type="SUPFAM" id="SSF53732">
    <property type="entry name" value="Aconitase iron-sulfur domain"/>
    <property type="match status" value="1"/>
</dbReference>
<evidence type="ECO:0000256" key="11">
    <source>
        <dbReference type="ARBA" id="ARBA00029682"/>
    </source>
</evidence>
<keyword evidence="16" id="KW-1185">Reference proteome</keyword>
<keyword evidence="8 12" id="KW-0411">Iron-sulfur</keyword>
<keyword evidence="12" id="KW-0963">Cytoplasm</keyword>
<reference evidence="15" key="2">
    <citation type="submission" date="2020-02" db="EMBL/GenBank/DDBJ databases">
        <title>Esox lucius (northern pike) genome, fEsoLuc1, primary haplotype.</title>
        <authorList>
            <person name="Myers G."/>
            <person name="Karagic N."/>
            <person name="Meyer A."/>
            <person name="Pippel M."/>
            <person name="Reichard M."/>
            <person name="Winkler S."/>
            <person name="Tracey A."/>
            <person name="Sims Y."/>
            <person name="Howe K."/>
            <person name="Rhie A."/>
            <person name="Formenti G."/>
            <person name="Durbin R."/>
            <person name="Fedrigo O."/>
            <person name="Jarvis E.D."/>
        </authorList>
    </citation>
    <scope>NUCLEOTIDE SEQUENCE [LARGE SCALE GENOMIC DNA]</scope>
</reference>
<evidence type="ECO:0000313" key="16">
    <source>
        <dbReference type="Proteomes" id="UP000265140"/>
    </source>
</evidence>
<dbReference type="Pfam" id="PF00694">
    <property type="entry name" value="Aconitase_C"/>
    <property type="match status" value="1"/>
</dbReference>
<comment type="cofactor">
    <cofactor evidence="1">
        <name>[4Fe-4S] cluster</name>
        <dbReference type="ChEBI" id="CHEBI:49883"/>
    </cofactor>
</comment>
<comment type="similarity">
    <text evidence="2 12">Belongs to the aconitase/IPM isomerase family.</text>
</comment>
<dbReference type="AlphaFoldDB" id="A0A6Q2XLV7"/>
<dbReference type="Gene3D" id="3.20.19.10">
    <property type="entry name" value="Aconitase, domain 4"/>
    <property type="match status" value="1"/>
</dbReference>
<evidence type="ECO:0000256" key="1">
    <source>
        <dbReference type="ARBA" id="ARBA00001966"/>
    </source>
</evidence>
<dbReference type="GO" id="GO:0003994">
    <property type="term" value="F:aconitate hydratase activity"/>
    <property type="evidence" value="ECO:0007669"/>
    <property type="project" value="UniProtKB-EC"/>
</dbReference>
<reference evidence="15" key="4">
    <citation type="submission" date="2025-09" db="UniProtKB">
        <authorList>
            <consortium name="Ensembl"/>
        </authorList>
    </citation>
    <scope>IDENTIFICATION</scope>
</reference>
<evidence type="ECO:0000256" key="8">
    <source>
        <dbReference type="ARBA" id="ARBA00023014"/>
    </source>
</evidence>
<dbReference type="CDD" id="cd01586">
    <property type="entry name" value="AcnA_IRP"/>
    <property type="match status" value="1"/>
</dbReference>
<dbReference type="PRINTS" id="PR00415">
    <property type="entry name" value="ACONITASE"/>
</dbReference>
<dbReference type="Proteomes" id="UP000265140">
    <property type="component" value="Chromosome 24"/>
</dbReference>
<dbReference type="GO" id="GO:0046872">
    <property type="term" value="F:metal ion binding"/>
    <property type="evidence" value="ECO:0007669"/>
    <property type="project" value="UniProtKB-KW"/>
</dbReference>
<comment type="catalytic activity">
    <reaction evidence="10">
        <text>citrate = D-threo-isocitrate</text>
        <dbReference type="Rhea" id="RHEA:10336"/>
        <dbReference type="ChEBI" id="CHEBI:15562"/>
        <dbReference type="ChEBI" id="CHEBI:16947"/>
        <dbReference type="EC" id="4.2.1.3"/>
    </reaction>
</comment>
<dbReference type="InterPro" id="IPR018136">
    <property type="entry name" value="Aconitase_4Fe-4S_BS"/>
</dbReference>